<evidence type="ECO:0000259" key="2">
    <source>
        <dbReference type="Pfam" id="PF04909"/>
    </source>
</evidence>
<dbReference type="InterPro" id="IPR006680">
    <property type="entry name" value="Amidohydro-rel"/>
</dbReference>
<protein>
    <submittedName>
        <fullName evidence="3">Amidohydrolase</fullName>
    </submittedName>
</protein>
<dbReference type="Pfam" id="PF04909">
    <property type="entry name" value="Amidohydro_2"/>
    <property type="match status" value="1"/>
</dbReference>
<dbReference type="PANTHER" id="PTHR43569">
    <property type="entry name" value="AMIDOHYDROLASE"/>
    <property type="match status" value="1"/>
</dbReference>
<comment type="caution">
    <text evidence="3">The sequence shown here is derived from an EMBL/GenBank/DDBJ whole genome shotgun (WGS) entry which is preliminary data.</text>
</comment>
<dbReference type="SUPFAM" id="SSF51556">
    <property type="entry name" value="Metallo-dependent hydrolases"/>
    <property type="match status" value="1"/>
</dbReference>
<evidence type="ECO:0000313" key="3">
    <source>
        <dbReference type="EMBL" id="PYI37909.1"/>
    </source>
</evidence>
<name>A0A2V5IMS6_9MICC</name>
<dbReference type="Proteomes" id="UP000247980">
    <property type="component" value="Unassembled WGS sequence"/>
</dbReference>
<dbReference type="InterPro" id="IPR052350">
    <property type="entry name" value="Metallo-dep_Lactonases"/>
</dbReference>
<evidence type="ECO:0000313" key="4">
    <source>
        <dbReference type="Proteomes" id="UP000247980"/>
    </source>
</evidence>
<feature type="domain" description="Amidohydrolase-related" evidence="2">
    <location>
        <begin position="5"/>
        <end position="277"/>
    </location>
</feature>
<sequence length="278" mass="30171">MVRLDAHVHLWEVGSGQYSWLTPEHGILFNTFTAEQAGQTLADAGIDQAILVQADDTAADTEMMLSAAAAHNWIVGVVGWVPLEDPAATATLLERWGHHDALCGVRALIHNDPRPHFLALESVRESLGLVAQAGLSFDVPDAFPRYLDQVVDLAQALPGLRVVVDHLGKPPRGGRDEEFERWQGQLAAVSALPNTTAKLSGLHADGAEYSAQALERVWDSALSTFGPERLMFGGDWPVSLLGGSYRETVEIAESLMSLLSPTEARSMWAGTAQRVYDR</sequence>
<proteinExistence type="inferred from homology"/>
<dbReference type="GO" id="GO:0016787">
    <property type="term" value="F:hydrolase activity"/>
    <property type="evidence" value="ECO:0007669"/>
    <property type="project" value="UniProtKB-KW"/>
</dbReference>
<dbReference type="InterPro" id="IPR032466">
    <property type="entry name" value="Metal_Hydrolase"/>
</dbReference>
<dbReference type="EMBL" id="QJVC01000015">
    <property type="protein sequence ID" value="PYI37909.1"/>
    <property type="molecule type" value="Genomic_DNA"/>
</dbReference>
<keyword evidence="4" id="KW-1185">Reference proteome</keyword>
<dbReference type="PANTHER" id="PTHR43569:SF2">
    <property type="entry name" value="AMIDOHYDROLASE-RELATED DOMAIN-CONTAINING PROTEIN"/>
    <property type="match status" value="1"/>
</dbReference>
<organism evidence="3 4">
    <name type="scientific">Arthrobacter psychrolactophilus</name>
    <dbReference type="NCBI Taxonomy" id="92442"/>
    <lineage>
        <taxon>Bacteria</taxon>
        <taxon>Bacillati</taxon>
        <taxon>Actinomycetota</taxon>
        <taxon>Actinomycetes</taxon>
        <taxon>Micrococcales</taxon>
        <taxon>Micrococcaceae</taxon>
        <taxon>Arthrobacter</taxon>
    </lineage>
</organism>
<accession>A0A2V5IMS6</accession>
<dbReference type="AlphaFoldDB" id="A0A2V5IMS6"/>
<evidence type="ECO:0000256" key="1">
    <source>
        <dbReference type="ARBA" id="ARBA00038310"/>
    </source>
</evidence>
<reference evidence="3 4" key="1">
    <citation type="submission" date="2018-05" db="EMBL/GenBank/DDBJ databases">
        <title>Genetic diversity of glacier-inhabiting Cryobacterium bacteria in China and description of Cryobacterium mengkeensis sp. nov. and Arthrobacter glacialis sp. nov.</title>
        <authorList>
            <person name="Liu Q."/>
            <person name="Xin Y.-H."/>
        </authorList>
    </citation>
    <scope>NUCLEOTIDE SEQUENCE [LARGE SCALE GENOMIC DNA]</scope>
    <source>
        <strain evidence="3 4">B7</strain>
    </source>
</reference>
<comment type="similarity">
    <text evidence="1">Belongs to the metallo-dependent hydrolases superfamily.</text>
</comment>
<keyword evidence="3" id="KW-0378">Hydrolase</keyword>
<dbReference type="OrthoDB" id="5450317at2"/>
<dbReference type="Gene3D" id="3.20.20.140">
    <property type="entry name" value="Metal-dependent hydrolases"/>
    <property type="match status" value="1"/>
</dbReference>
<gene>
    <name evidence="3" type="ORF">CVS30_13120</name>
</gene>